<name>A0ACC3ADC4_9EURO</name>
<evidence type="ECO:0000313" key="2">
    <source>
        <dbReference type="Proteomes" id="UP001172386"/>
    </source>
</evidence>
<evidence type="ECO:0000313" key="1">
    <source>
        <dbReference type="EMBL" id="KAJ9660166.1"/>
    </source>
</evidence>
<keyword evidence="2" id="KW-1185">Reference proteome</keyword>
<proteinExistence type="predicted"/>
<dbReference type="EMBL" id="JAPDRQ010000033">
    <property type="protein sequence ID" value="KAJ9660166.1"/>
    <property type="molecule type" value="Genomic_DNA"/>
</dbReference>
<accession>A0ACC3ADC4</accession>
<organism evidence="1 2">
    <name type="scientific">Neophaeococcomyces mojaviensis</name>
    <dbReference type="NCBI Taxonomy" id="3383035"/>
    <lineage>
        <taxon>Eukaryota</taxon>
        <taxon>Fungi</taxon>
        <taxon>Dikarya</taxon>
        <taxon>Ascomycota</taxon>
        <taxon>Pezizomycotina</taxon>
        <taxon>Eurotiomycetes</taxon>
        <taxon>Chaetothyriomycetidae</taxon>
        <taxon>Chaetothyriales</taxon>
        <taxon>Chaetothyriales incertae sedis</taxon>
        <taxon>Neophaeococcomyces</taxon>
    </lineage>
</organism>
<sequence length="672" mass="73875">MVYLYTAISLMLTASVPFQPVAASASRHHNYLHLEYRNVAVRDDLYTPTTTIRPCAPTDIACVTDAPRSSLLCDKINGTDVAGSTSIWTILCDTDFYAQDIYPFVLVDTFAECLQKCEEYNSRNGDGSCASFVFAPDRVHLDNDCYLKSGSKNAIYPASIHLIGAVLRPHTATSTTILPITATEEPSTPVDSELNVSTSTPVFPTGMSIQGRRPSVVNSTFLGISIDEPAKQYVSHPPAQPVKLSGDALEAGININLITSYNLASDTGTWTSGDVLTHRIAEMTVTPRLSRDGGRGSNINGTNVFIFCDTSTFGESKDPILGYLNGFVSSSVAVDQSMNGLDGKPISLVNTLGQWQDNVGRMRGWVPMTTGEEAFNTAISGQGYRYAVWPNSSPIPLNKTHAIMYAPLVYLEIDMQDQSSPRYTSLGNTLLLITVDSVYGPHANRLQNQFFQENEVNWGSLGGVRAWSPEGQDSLAGSIYVFGQASNGVMIGKVAATDFGSRDKYSYWSGDTWSTEMPPQDSTRDAYMIDQPVMNMDLIYSPAHKTFFMIYLTPEADNSFYYRYLVGKDNSTLHITPPYENDGDEDYVEQLLKNAWSEQKLLFTIPAPARGYAYAGGLHAGYFRDEDITNGGTKILCTWTEHTNVDPNIPNSGYAHKSQVIDLGWTQWPRSV</sequence>
<reference evidence="1" key="1">
    <citation type="submission" date="2022-10" db="EMBL/GenBank/DDBJ databases">
        <title>Culturing micro-colonial fungi from biological soil crusts in the Mojave desert and describing Neophaeococcomyces mojavensis, and introducing the new genera and species Taxawa tesnikishii.</title>
        <authorList>
            <person name="Kurbessoian T."/>
            <person name="Stajich J.E."/>
        </authorList>
    </citation>
    <scope>NUCLEOTIDE SEQUENCE</scope>
    <source>
        <strain evidence="1">JES_112</strain>
    </source>
</reference>
<protein>
    <submittedName>
        <fullName evidence="1">Uncharacterized protein</fullName>
    </submittedName>
</protein>
<dbReference type="Proteomes" id="UP001172386">
    <property type="component" value="Unassembled WGS sequence"/>
</dbReference>
<comment type="caution">
    <text evidence="1">The sequence shown here is derived from an EMBL/GenBank/DDBJ whole genome shotgun (WGS) entry which is preliminary data.</text>
</comment>
<gene>
    <name evidence="1" type="ORF">H2198_002672</name>
</gene>